<dbReference type="Proteomes" id="UP000296883">
    <property type="component" value="Chromosome"/>
</dbReference>
<dbReference type="InterPro" id="IPR015890">
    <property type="entry name" value="Chorismate_C"/>
</dbReference>
<name>A0AAJ5EGE8_9ENTE</name>
<dbReference type="Pfam" id="PF00425">
    <property type="entry name" value="Chorismate_bind"/>
    <property type="match status" value="1"/>
</dbReference>
<proteinExistence type="inferred from homology"/>
<dbReference type="PANTHER" id="PTHR42839">
    <property type="entry name" value="ISOCHORISMATE SYNTHASE ENTC"/>
    <property type="match status" value="1"/>
</dbReference>
<evidence type="ECO:0000256" key="3">
    <source>
        <dbReference type="ARBA" id="ARBA00012824"/>
    </source>
</evidence>
<dbReference type="PANTHER" id="PTHR42839:SF1">
    <property type="entry name" value="ISOCHORISMATE SYNTHASE MENF"/>
    <property type="match status" value="1"/>
</dbReference>
<sequence length="468" mass="52624">MKEKCLFTMMIPSELLTTTKHDYYSWIMPLDCTDTPFTFYQKVSKKKLTPNMYWETPDQATQFCAWGTEIFMSEEQASLTAIKEFSERLSIYQSTTEGLLPEATGCLLVGGSAFDQTDNEPSETWGNLAQGYFFVPTIILTKTHGQTYLTINIKHDDHLDLATAFEKRFSQFEALQKHPIPSYQTDSTLETEEVSTQNWMSLVNETVAKIKAQPDLTKVVLARETAVKQAQAFEPGKIIKQLKQQQASTYFFGLSSGDYTFIGATPERLLKATENELVTASIAGSTPRGATELEDQKLGNALLHDQKNREEHLIVVKRIIQELEQITQTEIHAQDPVLLKNRDIQHLHLPIVAKRTNAIHFLEVVNQLHPTPALGGEPKALALEWLRQKEPLQRGLYGAPIGWYQLTTDQGEFAVGIRSGVFHGETGRLFAGCGIVADSQAELERIETKVKFRPMLRGIGGQLDDISK</sequence>
<evidence type="ECO:0000256" key="5">
    <source>
        <dbReference type="ARBA" id="ARBA00041564"/>
    </source>
</evidence>
<protein>
    <recommendedName>
        <fullName evidence="3">isochorismate synthase</fullName>
        <ecNumber evidence="3">5.4.4.2</ecNumber>
    </recommendedName>
    <alternativeName>
        <fullName evidence="5">Isochorismate mutase</fullName>
    </alternativeName>
</protein>
<evidence type="ECO:0000313" key="9">
    <source>
        <dbReference type="Proteomes" id="UP000296883"/>
    </source>
</evidence>
<dbReference type="GO" id="GO:0008909">
    <property type="term" value="F:isochorismate synthase activity"/>
    <property type="evidence" value="ECO:0007669"/>
    <property type="project" value="UniProtKB-EC"/>
</dbReference>
<evidence type="ECO:0000256" key="1">
    <source>
        <dbReference type="ARBA" id="ARBA00000799"/>
    </source>
</evidence>
<dbReference type="InterPro" id="IPR005801">
    <property type="entry name" value="ADC_synthase"/>
</dbReference>
<keyword evidence="4 8" id="KW-0413">Isomerase</keyword>
<feature type="domain" description="Chorismate-utilising enzyme C-terminal" evidence="6">
    <location>
        <begin position="196"/>
        <end position="451"/>
    </location>
</feature>
<accession>A0AAJ5EGE8</accession>
<comment type="catalytic activity">
    <reaction evidence="1">
        <text>chorismate = isochorismate</text>
        <dbReference type="Rhea" id="RHEA:18985"/>
        <dbReference type="ChEBI" id="CHEBI:29748"/>
        <dbReference type="ChEBI" id="CHEBI:29780"/>
        <dbReference type="EC" id="5.4.4.2"/>
    </reaction>
</comment>
<evidence type="ECO:0000259" key="6">
    <source>
        <dbReference type="Pfam" id="PF00425"/>
    </source>
</evidence>
<evidence type="ECO:0000313" key="10">
    <source>
        <dbReference type="Proteomes" id="UP000297725"/>
    </source>
</evidence>
<reference evidence="7 9" key="2">
    <citation type="journal article" date="2020" name="Int. J. Syst. Evol. Microbiol.">
        <title>Vagococcus xieshaowenii sp. nov., isolated from snow finch (Montifringilla taczanowskii) cloacal content.</title>
        <authorList>
            <person name="Ge Y."/>
            <person name="Yang J."/>
            <person name="Lai X.H."/>
            <person name="Zhang G."/>
            <person name="Jin D."/>
            <person name="Lu S."/>
            <person name="Wang B."/>
            <person name="Huang Y."/>
            <person name="Huang Y."/>
            <person name="Ren Z."/>
            <person name="Zhang X."/>
            <person name="Xu J."/>
        </authorList>
    </citation>
    <scope>NUCLEOTIDE SEQUENCE [LARGE SCALE GENOMIC DNA]</scope>
    <source>
        <strain evidence="7">Personal::cf-49</strain>
        <strain evidence="9">personal::cf-49</strain>
    </source>
</reference>
<keyword evidence="9" id="KW-1185">Reference proteome</keyword>
<dbReference type="AlphaFoldDB" id="A0AAJ5EGE8"/>
<evidence type="ECO:0000256" key="4">
    <source>
        <dbReference type="ARBA" id="ARBA00023235"/>
    </source>
</evidence>
<evidence type="ECO:0000256" key="2">
    <source>
        <dbReference type="ARBA" id="ARBA00005297"/>
    </source>
</evidence>
<dbReference type="Gene3D" id="3.60.120.10">
    <property type="entry name" value="Anthranilate synthase"/>
    <property type="match status" value="1"/>
</dbReference>
<dbReference type="InterPro" id="IPR004561">
    <property type="entry name" value="IsoChor_synthase"/>
</dbReference>
<dbReference type="Proteomes" id="UP000297725">
    <property type="component" value="Unassembled WGS sequence"/>
</dbReference>
<dbReference type="NCBIfam" id="TIGR00543">
    <property type="entry name" value="isochor_syn"/>
    <property type="match status" value="1"/>
</dbReference>
<comment type="similarity">
    <text evidence="2">Belongs to the isochorismate synthase family.</text>
</comment>
<evidence type="ECO:0000313" key="7">
    <source>
        <dbReference type="EMBL" id="QCA28209.1"/>
    </source>
</evidence>
<dbReference type="EC" id="5.4.4.2" evidence="3"/>
<organism evidence="8 10">
    <name type="scientific">Vagococcus xieshaowenii</name>
    <dbReference type="NCBI Taxonomy" id="2562451"/>
    <lineage>
        <taxon>Bacteria</taxon>
        <taxon>Bacillati</taxon>
        <taxon>Bacillota</taxon>
        <taxon>Bacilli</taxon>
        <taxon>Lactobacillales</taxon>
        <taxon>Enterococcaceae</taxon>
        <taxon>Vagococcus</taxon>
    </lineage>
</organism>
<reference evidence="8 10" key="1">
    <citation type="submission" date="2019-03" db="EMBL/GenBank/DDBJ databases">
        <title>Vagococcus sp. was isolated fron gut of Carduelis flavirostris.</title>
        <authorList>
            <person name="Ge Y."/>
        </authorList>
    </citation>
    <scope>NUCLEOTIDE SEQUENCE [LARGE SCALE GENOMIC DNA]</scope>
    <source>
        <strain evidence="8 10">CF-210</strain>
    </source>
</reference>
<gene>
    <name evidence="8" type="ORF">E4031_03270</name>
    <name evidence="7" type="ORF">E4Z98_02345</name>
</gene>
<evidence type="ECO:0000313" key="8">
    <source>
        <dbReference type="EMBL" id="TFZ42561.1"/>
    </source>
</evidence>
<dbReference type="EMBL" id="SRHU01000010">
    <property type="protein sequence ID" value="TFZ42561.1"/>
    <property type="molecule type" value="Genomic_DNA"/>
</dbReference>
<dbReference type="EMBL" id="CP038865">
    <property type="protein sequence ID" value="QCA28209.1"/>
    <property type="molecule type" value="Genomic_DNA"/>
</dbReference>
<dbReference type="SUPFAM" id="SSF56322">
    <property type="entry name" value="ADC synthase"/>
    <property type="match status" value="1"/>
</dbReference>
<dbReference type="GO" id="GO:0009697">
    <property type="term" value="P:salicylic acid biosynthetic process"/>
    <property type="evidence" value="ECO:0007669"/>
    <property type="project" value="TreeGrafter"/>
</dbReference>